<comment type="caution">
    <text evidence="2">The sequence shown here is derived from an EMBL/GenBank/DDBJ whole genome shotgun (WGS) entry which is preliminary data.</text>
</comment>
<organism evidence="2 3">
    <name type="scientific">Ameca splendens</name>
    <dbReference type="NCBI Taxonomy" id="208324"/>
    <lineage>
        <taxon>Eukaryota</taxon>
        <taxon>Metazoa</taxon>
        <taxon>Chordata</taxon>
        <taxon>Craniata</taxon>
        <taxon>Vertebrata</taxon>
        <taxon>Euteleostomi</taxon>
        <taxon>Actinopterygii</taxon>
        <taxon>Neopterygii</taxon>
        <taxon>Teleostei</taxon>
        <taxon>Neoteleostei</taxon>
        <taxon>Acanthomorphata</taxon>
        <taxon>Ovalentaria</taxon>
        <taxon>Atherinomorphae</taxon>
        <taxon>Cyprinodontiformes</taxon>
        <taxon>Goodeidae</taxon>
        <taxon>Ameca</taxon>
    </lineage>
</organism>
<protein>
    <submittedName>
        <fullName evidence="2">Uncharacterized protein</fullName>
    </submittedName>
</protein>
<feature type="region of interest" description="Disordered" evidence="1">
    <location>
        <begin position="88"/>
        <end position="107"/>
    </location>
</feature>
<keyword evidence="3" id="KW-1185">Reference proteome</keyword>
<evidence type="ECO:0000313" key="2">
    <source>
        <dbReference type="EMBL" id="MEQ2315250.1"/>
    </source>
</evidence>
<gene>
    <name evidence="2" type="ORF">AMECASPLE_020268</name>
</gene>
<name>A0ABV1AA29_9TELE</name>
<dbReference type="Proteomes" id="UP001469553">
    <property type="component" value="Unassembled WGS sequence"/>
</dbReference>
<sequence>MDMADKQVFEATGVEQFGETVAETLEDVHIEESVVLAVEGGQVGESVDETPGEEFGEVADEAEGEVVHEHAAKRRQIECQLCEHRRVETQSVRGEQGAQIRAEEETA</sequence>
<reference evidence="2 3" key="1">
    <citation type="submission" date="2021-06" db="EMBL/GenBank/DDBJ databases">
        <authorList>
            <person name="Palmer J.M."/>
        </authorList>
    </citation>
    <scope>NUCLEOTIDE SEQUENCE [LARGE SCALE GENOMIC DNA]</scope>
    <source>
        <strain evidence="2 3">AS_MEX2019</strain>
        <tissue evidence="2">Muscle</tissue>
    </source>
</reference>
<evidence type="ECO:0000313" key="3">
    <source>
        <dbReference type="Proteomes" id="UP001469553"/>
    </source>
</evidence>
<proteinExistence type="predicted"/>
<dbReference type="EMBL" id="JAHRIP010086319">
    <property type="protein sequence ID" value="MEQ2315250.1"/>
    <property type="molecule type" value="Genomic_DNA"/>
</dbReference>
<evidence type="ECO:0000256" key="1">
    <source>
        <dbReference type="SAM" id="MobiDB-lite"/>
    </source>
</evidence>
<accession>A0ABV1AA29</accession>